<dbReference type="InterPro" id="IPR011025">
    <property type="entry name" value="GproteinA_insert"/>
</dbReference>
<organism evidence="10 11">
    <name type="scientific">Hippocampus comes</name>
    <name type="common">Tiger tail seahorse</name>
    <dbReference type="NCBI Taxonomy" id="109280"/>
    <lineage>
        <taxon>Eukaryota</taxon>
        <taxon>Metazoa</taxon>
        <taxon>Chordata</taxon>
        <taxon>Craniata</taxon>
        <taxon>Vertebrata</taxon>
        <taxon>Euteleostomi</taxon>
        <taxon>Actinopterygii</taxon>
        <taxon>Neopterygii</taxon>
        <taxon>Teleostei</taxon>
        <taxon>Neoteleostei</taxon>
        <taxon>Acanthomorphata</taxon>
        <taxon>Syngnathiaria</taxon>
        <taxon>Syngnathiformes</taxon>
        <taxon>Syngnathoidei</taxon>
        <taxon>Syngnathidae</taxon>
        <taxon>Hippocampus</taxon>
    </lineage>
</organism>
<dbReference type="Pfam" id="PF00503">
    <property type="entry name" value="G-alpha"/>
    <property type="match status" value="1"/>
</dbReference>
<keyword evidence="11" id="KW-1185">Reference proteome</keyword>
<dbReference type="OMA" id="HKPLYTH"/>
<dbReference type="GO" id="GO:0046872">
    <property type="term" value="F:metal ion binding"/>
    <property type="evidence" value="ECO:0007669"/>
    <property type="project" value="UniProtKB-UniRule"/>
</dbReference>
<dbReference type="GO" id="GO:0005096">
    <property type="term" value="F:GTPase activator activity"/>
    <property type="evidence" value="ECO:0007669"/>
    <property type="project" value="TreeGrafter"/>
</dbReference>
<dbReference type="AlphaFoldDB" id="A0A3Q2Z7L7"/>
<evidence type="ECO:0000256" key="4">
    <source>
        <dbReference type="ARBA" id="ARBA00022842"/>
    </source>
</evidence>
<evidence type="ECO:0000256" key="3">
    <source>
        <dbReference type="ARBA" id="ARBA00022741"/>
    </source>
</evidence>
<dbReference type="PRINTS" id="PR00442">
    <property type="entry name" value="GPROTEINAQ"/>
</dbReference>
<feature type="binding site" evidence="7">
    <location>
        <begin position="178"/>
        <end position="184"/>
    </location>
    <ligand>
        <name>GTP</name>
        <dbReference type="ChEBI" id="CHEBI:37565"/>
    </ligand>
</feature>
<dbReference type="CDD" id="cd00066">
    <property type="entry name" value="G-alpha"/>
    <property type="match status" value="1"/>
</dbReference>
<dbReference type="GeneID" id="109527927"/>
<dbReference type="PANTHER" id="PTHR10218:SF364">
    <property type="entry name" value="GUANINE NUCLEOTIDE-BINDING PROTEIN (G PROTEIN), Q POLYPEPTIDE"/>
    <property type="match status" value="1"/>
</dbReference>
<reference evidence="10" key="1">
    <citation type="submission" date="2025-08" db="UniProtKB">
        <authorList>
            <consortium name="Ensembl"/>
        </authorList>
    </citation>
    <scope>IDENTIFICATION</scope>
</reference>
<feature type="binding site" evidence="8">
    <location>
        <position position="184"/>
    </location>
    <ligand>
        <name>Mg(2+)</name>
        <dbReference type="ChEBI" id="CHEBI:18420"/>
    </ligand>
</feature>
<sequence length="356" mass="42017">MDCCLALCLSPEEAERRRINLAIERQLEHDKKQNQRSIKLLFLGTAESGKSTFLKQIRILHGNGYTETQRMTFIRLVCQNIITAIQHLIEAMKVLRVDFEDARNLDLAERLSQVESERVERLEGWQVKAVKMLWSDRGLQRCYERRREFQLSDSAKYYFSDIDRITAPGYIPNLQDILRVRVPTTGIIEYPFSVKDVVFRMVDVGGQRAERRKWIHCMDNVMSIIFLAALNEYDSVMLENPMKNRLEESLALFEIIVKYPWFKKTSFILFLNKKDLLEEKVLYSDVATYFPQYRGPRQDAKHAREFFLELYKALHKGHERPMYKHYTCATDTNNAKNVFNDVKNTVFIEFITFNPL</sequence>
<name>A0A3Q2Z7L7_HIPCM</name>
<evidence type="ECO:0000256" key="6">
    <source>
        <dbReference type="ARBA" id="ARBA00023224"/>
    </source>
</evidence>
<dbReference type="Gene3D" id="1.10.400.10">
    <property type="entry name" value="GI Alpha 1, domain 2-like"/>
    <property type="match status" value="1"/>
</dbReference>
<evidence type="ECO:0000313" key="10">
    <source>
        <dbReference type="Ensembl" id="ENSHCOP00000027748.1"/>
    </source>
</evidence>
<dbReference type="GO" id="GO:0005834">
    <property type="term" value="C:heterotrimeric G-protein complex"/>
    <property type="evidence" value="ECO:0007669"/>
    <property type="project" value="UniProtKB-UniRule"/>
</dbReference>
<accession>A0A3Q2Z7L7</accession>
<dbReference type="PANTHER" id="PTHR10218">
    <property type="entry name" value="GTP-BINDING PROTEIN ALPHA SUBUNIT"/>
    <property type="match status" value="1"/>
</dbReference>
<comment type="similarity">
    <text evidence="1 9">Belongs to the G-alpha family. G(q) subfamily.</text>
</comment>
<evidence type="ECO:0000313" key="11">
    <source>
        <dbReference type="Proteomes" id="UP000264820"/>
    </source>
</evidence>
<dbReference type="SUPFAM" id="SSF47895">
    <property type="entry name" value="Transducin (alpha subunit), insertion domain"/>
    <property type="match status" value="1"/>
</dbReference>
<dbReference type="GO" id="GO:0007188">
    <property type="term" value="P:adenylate cyclase-modulating G protein-coupled receptor signaling pathway"/>
    <property type="evidence" value="ECO:0007669"/>
    <property type="project" value="TreeGrafter"/>
</dbReference>
<dbReference type="RefSeq" id="XP_019745695.1">
    <property type="nucleotide sequence ID" value="XM_019890136.1"/>
</dbReference>
<dbReference type="SMART" id="SM00275">
    <property type="entry name" value="G_alpha"/>
    <property type="match status" value="1"/>
</dbReference>
<dbReference type="InterPro" id="IPR027417">
    <property type="entry name" value="P-loop_NTPase"/>
</dbReference>
<dbReference type="PRINTS" id="PR00318">
    <property type="entry name" value="GPROTEINA"/>
</dbReference>
<dbReference type="FunFam" id="3.40.50.300:FF:000692">
    <property type="entry name" value="Guanine nucleotide-binding protein subunit alpha"/>
    <property type="match status" value="1"/>
</dbReference>
<keyword evidence="5 7" id="KW-0342">GTP-binding</keyword>
<evidence type="ECO:0000256" key="8">
    <source>
        <dbReference type="PIRSR" id="PIRSR601019-2"/>
    </source>
</evidence>
<dbReference type="SUPFAM" id="SSF52540">
    <property type="entry name" value="P-loop containing nucleoside triphosphate hydrolases"/>
    <property type="match status" value="1"/>
</dbReference>
<dbReference type="GO" id="GO:0005525">
    <property type="term" value="F:GTP binding"/>
    <property type="evidence" value="ECO:0007669"/>
    <property type="project" value="UniProtKB-UniRule"/>
</dbReference>
<dbReference type="PROSITE" id="PS51882">
    <property type="entry name" value="G_ALPHA"/>
    <property type="match status" value="1"/>
</dbReference>
<dbReference type="FunFam" id="1.10.400.10:FF:000002">
    <property type="entry name" value="guanine nucleotide-binding protein G(Q) subunit alpha"/>
    <property type="match status" value="1"/>
</dbReference>
<evidence type="ECO:0000256" key="1">
    <source>
        <dbReference type="ARBA" id="ARBA00007976"/>
    </source>
</evidence>
<comment type="function">
    <text evidence="9">Guanine nucleotide-binding proteins (G proteins) are involved as modulators or transducers in various transmembrane signaling systems.</text>
</comment>
<dbReference type="InterPro" id="IPR000654">
    <property type="entry name" value="Gprotein_alpha_Q"/>
</dbReference>
<dbReference type="InterPro" id="IPR001019">
    <property type="entry name" value="Gprotein_alpha_su"/>
</dbReference>
<dbReference type="GO" id="GO:0031683">
    <property type="term" value="F:G-protein beta/gamma-subunit complex binding"/>
    <property type="evidence" value="ECO:0007669"/>
    <property type="project" value="UniProtKB-UniRule"/>
</dbReference>
<reference evidence="10" key="2">
    <citation type="submission" date="2025-09" db="UniProtKB">
        <authorList>
            <consortium name="Ensembl"/>
        </authorList>
    </citation>
    <scope>IDENTIFICATION</scope>
</reference>
<feature type="binding site" evidence="8">
    <location>
        <position position="51"/>
    </location>
    <ligand>
        <name>Mg(2+)</name>
        <dbReference type="ChEBI" id="CHEBI:18420"/>
    </ligand>
</feature>
<dbReference type="GO" id="GO:0005737">
    <property type="term" value="C:cytoplasm"/>
    <property type="evidence" value="ECO:0007669"/>
    <property type="project" value="TreeGrafter"/>
</dbReference>
<dbReference type="Gene3D" id="3.40.50.300">
    <property type="entry name" value="P-loop containing nucleotide triphosphate hydrolases"/>
    <property type="match status" value="1"/>
</dbReference>
<feature type="binding site" evidence="7">
    <location>
        <begin position="203"/>
        <end position="207"/>
    </location>
    <ligand>
        <name>GTP</name>
        <dbReference type="ChEBI" id="CHEBI:37565"/>
    </ligand>
</feature>
<feature type="binding site" evidence="7">
    <location>
        <begin position="47"/>
        <end position="52"/>
    </location>
    <ligand>
        <name>GTP</name>
        <dbReference type="ChEBI" id="CHEBI:37565"/>
    </ligand>
</feature>
<keyword evidence="4 8" id="KW-0460">Magnesium</keyword>
<protein>
    <recommendedName>
        <fullName evidence="9">Guanine nucleotide-binding protein subunit alpha</fullName>
    </recommendedName>
</protein>
<evidence type="ECO:0000256" key="5">
    <source>
        <dbReference type="ARBA" id="ARBA00023134"/>
    </source>
</evidence>
<keyword evidence="2 8" id="KW-0479">Metal-binding</keyword>
<evidence type="ECO:0000256" key="9">
    <source>
        <dbReference type="RuleBase" id="RU369122"/>
    </source>
</evidence>
<feature type="binding site" evidence="7">
    <location>
        <begin position="153"/>
        <end position="154"/>
    </location>
    <ligand>
        <name>GTP</name>
        <dbReference type="ChEBI" id="CHEBI:37565"/>
    </ligand>
</feature>
<dbReference type="KEGG" id="hcq:109527927"/>
<keyword evidence="6 9" id="KW-0807">Transducer</keyword>
<dbReference type="GO" id="GO:0003924">
    <property type="term" value="F:GTPase activity"/>
    <property type="evidence" value="ECO:0007669"/>
    <property type="project" value="UniProtKB-UniRule"/>
</dbReference>
<keyword evidence="3 7" id="KW-0547">Nucleotide-binding</keyword>
<evidence type="ECO:0000256" key="2">
    <source>
        <dbReference type="ARBA" id="ARBA00022723"/>
    </source>
</evidence>
<dbReference type="STRING" id="109280.ENSHCOP00000027748"/>
<feature type="binding site" evidence="7">
    <location>
        <position position="329"/>
    </location>
    <ligand>
        <name>GTP</name>
        <dbReference type="ChEBI" id="CHEBI:37565"/>
    </ligand>
</feature>
<comment type="subunit">
    <text evidence="9">G proteins are composed of 3 units; alpha, beta and gamma. The alpha chain contains the guanine nucleotide binding site.</text>
</comment>
<dbReference type="Proteomes" id="UP000264820">
    <property type="component" value="Unplaced"/>
</dbReference>
<feature type="binding site" evidence="7">
    <location>
        <begin position="272"/>
        <end position="275"/>
    </location>
    <ligand>
        <name>GTP</name>
        <dbReference type="ChEBI" id="CHEBI:37565"/>
    </ligand>
</feature>
<dbReference type="GeneTree" id="ENSGT00940000161347"/>
<evidence type="ECO:0000256" key="7">
    <source>
        <dbReference type="PIRSR" id="PIRSR601019-1"/>
    </source>
</evidence>
<dbReference type="Ensembl" id="ENSHCOT00000024203.1">
    <property type="protein sequence ID" value="ENSHCOP00000027748.1"/>
    <property type="gene ID" value="ENSHCOG00000019822.1"/>
</dbReference>
<proteinExistence type="inferred from homology"/>
<dbReference type="OrthoDB" id="5817230at2759"/>
<dbReference type="GO" id="GO:0001664">
    <property type="term" value="F:G protein-coupled receptor binding"/>
    <property type="evidence" value="ECO:0007669"/>
    <property type="project" value="UniProtKB-UniRule"/>
</dbReference>